<dbReference type="GeneID" id="14886887"/>
<dbReference type="Proteomes" id="UP000014680">
    <property type="component" value="Unassembled WGS sequence"/>
</dbReference>
<evidence type="ECO:0000256" key="10">
    <source>
        <dbReference type="ARBA" id="ARBA00022840"/>
    </source>
</evidence>
<keyword evidence="5" id="KW-0677">Repeat</keyword>
<sequence length="640" mass="71261">MLSSLSPKDFELCNLHINQHTFVPTKVISICEVCGQPITPFFDSLKCSSCGLSVHSQCSQNCYLFCYPHLKEKKDEQTPQATPPQISPRSGEDSPTLISPREHSHSSSDGILDDGFPLQDQDIPMPQNVTQNNCVHCLVKSVRRRATHCVVCRGVIVGASVSCIKCRICKIYMHKTCATELQMGCRPISLDSHEDFHWFVPGNRNTGLIGKENCFVCQKAVGSATCLVDFRCAYCGMVVHSNCIPNAPLKCYHGKFGKFIVTPNLTTFDDDKKCFVALTTKFSTLSKIEKVEKSQSKIEKVENSPGERNWLGESFEKTPIIFFVNKKSGNHLGVKILQMAEVLFSVPQVCDISDEGSFAHTFEYIASYKSNFIAALCGGDGTITWVLDEFLRHELHPKCFIIPLGTGNSLSRCTGWGTGYDGGSLYSIVKDVQSALNKELDRWKLSIRFNSGEERNISFNNYYSIGLDAGIRLDFHQRREANPDTFNSRNMNKVQYALSLPRVCMKNEDGNIDQVVVLQVDGKEIKLPSIEALIFINLPIYGGGIVFYDEVTKNEAMMGFKDSDFSDGLIEIVGIPSVVDFHLTVVGLTKPIKIAQGKKIEIILKERRAAQCDGEPFAMEPCTIALQLVDKANMLVKKCN</sequence>
<keyword evidence="3 12" id="KW-0808">Transferase</keyword>
<dbReference type="PANTHER" id="PTHR11255:SF54">
    <property type="entry name" value="DIACYLGLYCEROL KINASE THETA"/>
    <property type="match status" value="1"/>
</dbReference>
<evidence type="ECO:0000259" key="15">
    <source>
        <dbReference type="PROSITE" id="PS50146"/>
    </source>
</evidence>
<dbReference type="GO" id="GO:0005524">
    <property type="term" value="F:ATP binding"/>
    <property type="evidence" value="ECO:0007669"/>
    <property type="project" value="UniProtKB-KW"/>
</dbReference>
<evidence type="ECO:0000256" key="11">
    <source>
        <dbReference type="ARBA" id="ARBA00023136"/>
    </source>
</evidence>
<dbReference type="PROSITE" id="PS50081">
    <property type="entry name" value="ZF_DAG_PE_2"/>
    <property type="match status" value="3"/>
</dbReference>
<evidence type="ECO:0000256" key="12">
    <source>
        <dbReference type="RuleBase" id="RU361128"/>
    </source>
</evidence>
<dbReference type="PROSITE" id="PS00479">
    <property type="entry name" value="ZF_DAG_PE_1"/>
    <property type="match status" value="1"/>
</dbReference>
<dbReference type="EMBL" id="KB206783">
    <property type="protein sequence ID" value="ELP87883.1"/>
    <property type="molecule type" value="Genomic_DNA"/>
</dbReference>
<dbReference type="GO" id="GO:0007200">
    <property type="term" value="P:phospholipase C-activating G protein-coupled receptor signaling pathway"/>
    <property type="evidence" value="ECO:0007669"/>
    <property type="project" value="InterPro"/>
</dbReference>
<evidence type="ECO:0000256" key="5">
    <source>
        <dbReference type="ARBA" id="ARBA00022737"/>
    </source>
</evidence>
<dbReference type="InterPro" id="IPR000756">
    <property type="entry name" value="Diacylglycerol_kin_accessory"/>
</dbReference>
<dbReference type="VEuPathDB" id="AmoebaDB:EIN_274700"/>
<evidence type="ECO:0000259" key="14">
    <source>
        <dbReference type="PROSITE" id="PS50081"/>
    </source>
</evidence>
<dbReference type="GO" id="GO:0008270">
    <property type="term" value="F:zinc ion binding"/>
    <property type="evidence" value="ECO:0007669"/>
    <property type="project" value="UniProtKB-KW"/>
</dbReference>
<keyword evidence="8 12" id="KW-0418">Kinase</keyword>
<evidence type="ECO:0000256" key="7">
    <source>
        <dbReference type="ARBA" id="ARBA00022771"/>
    </source>
</evidence>
<dbReference type="Gene3D" id="3.40.50.10330">
    <property type="entry name" value="Probable inorganic polyphosphate/atp-NAD kinase, domain 1"/>
    <property type="match status" value="1"/>
</dbReference>
<evidence type="ECO:0000313" key="16">
    <source>
        <dbReference type="EMBL" id="ELP87883.1"/>
    </source>
</evidence>
<feature type="domain" description="DAGKc" evidence="15">
    <location>
        <begin position="315"/>
        <end position="449"/>
    </location>
</feature>
<comment type="catalytic activity">
    <reaction evidence="12">
        <text>a 1,2-diacyl-sn-glycerol + ATP = a 1,2-diacyl-sn-glycero-3-phosphate + ADP + H(+)</text>
        <dbReference type="Rhea" id="RHEA:10272"/>
        <dbReference type="ChEBI" id="CHEBI:15378"/>
        <dbReference type="ChEBI" id="CHEBI:17815"/>
        <dbReference type="ChEBI" id="CHEBI:30616"/>
        <dbReference type="ChEBI" id="CHEBI:58608"/>
        <dbReference type="ChEBI" id="CHEBI:456216"/>
        <dbReference type="EC" id="2.7.1.107"/>
    </reaction>
</comment>
<dbReference type="RefSeq" id="XP_004254654.1">
    <property type="nucleotide sequence ID" value="XM_004254606.1"/>
</dbReference>
<dbReference type="Gene3D" id="3.30.60.20">
    <property type="match status" value="3"/>
</dbReference>
<comment type="similarity">
    <text evidence="2 12">Belongs to the eukaryotic diacylglycerol kinase family.</text>
</comment>
<dbReference type="InterPro" id="IPR016064">
    <property type="entry name" value="NAD/diacylglycerol_kinase_sf"/>
</dbReference>
<dbReference type="SUPFAM" id="SSF111331">
    <property type="entry name" value="NAD kinase/diacylglycerol kinase-like"/>
    <property type="match status" value="1"/>
</dbReference>
<evidence type="ECO:0000256" key="13">
    <source>
        <dbReference type="SAM" id="MobiDB-lite"/>
    </source>
</evidence>
<evidence type="ECO:0000256" key="3">
    <source>
        <dbReference type="ARBA" id="ARBA00022679"/>
    </source>
</evidence>
<feature type="domain" description="Phorbol-ester/DAG-type" evidence="14">
    <location>
        <begin position="135"/>
        <end position="185"/>
    </location>
</feature>
<dbReference type="PROSITE" id="PS50146">
    <property type="entry name" value="DAGK"/>
    <property type="match status" value="1"/>
</dbReference>
<dbReference type="OrthoDB" id="24817at2759"/>
<keyword evidence="4" id="KW-0479">Metal-binding</keyword>
<dbReference type="SMART" id="SM00046">
    <property type="entry name" value="DAGKc"/>
    <property type="match status" value="1"/>
</dbReference>
<evidence type="ECO:0000313" key="17">
    <source>
        <dbReference type="Proteomes" id="UP000014680"/>
    </source>
</evidence>
<keyword evidence="17" id="KW-1185">Reference proteome</keyword>
<feature type="region of interest" description="Disordered" evidence="13">
    <location>
        <begin position="77"/>
        <end position="111"/>
    </location>
</feature>
<dbReference type="SUPFAM" id="SSF57889">
    <property type="entry name" value="Cysteine-rich domain"/>
    <property type="match status" value="3"/>
</dbReference>
<dbReference type="KEGG" id="eiv:EIN_274700"/>
<reference evidence="16 17" key="1">
    <citation type="submission" date="2012-10" db="EMBL/GenBank/DDBJ databases">
        <authorList>
            <person name="Zafar N."/>
            <person name="Inman J."/>
            <person name="Hall N."/>
            <person name="Lorenzi H."/>
            <person name="Caler E."/>
        </authorList>
    </citation>
    <scope>NUCLEOTIDE SEQUENCE [LARGE SCALE GENOMIC DNA]</scope>
    <source>
        <strain evidence="16 17">IP1</strain>
    </source>
</reference>
<keyword evidence="6 12" id="KW-0547">Nucleotide-binding</keyword>
<dbReference type="InterPro" id="IPR001206">
    <property type="entry name" value="Diacylglycerol_kinase_cat_dom"/>
</dbReference>
<dbReference type="CDD" id="cd00029">
    <property type="entry name" value="C1"/>
    <property type="match status" value="2"/>
</dbReference>
<dbReference type="OMA" id="IRVHENC"/>
<evidence type="ECO:0000256" key="1">
    <source>
        <dbReference type="ARBA" id="ARBA00004370"/>
    </source>
</evidence>
<dbReference type="Gene3D" id="2.60.200.40">
    <property type="match status" value="1"/>
</dbReference>
<gene>
    <name evidence="16" type="ORF">EIN_274700</name>
</gene>
<evidence type="ECO:0000256" key="4">
    <source>
        <dbReference type="ARBA" id="ARBA00022723"/>
    </source>
</evidence>
<feature type="domain" description="Phorbol-ester/DAG-type" evidence="14">
    <location>
        <begin position="19"/>
        <end position="66"/>
    </location>
</feature>
<dbReference type="InterPro" id="IPR046349">
    <property type="entry name" value="C1-like_sf"/>
</dbReference>
<dbReference type="SMART" id="SM00109">
    <property type="entry name" value="C1"/>
    <property type="match status" value="3"/>
</dbReference>
<dbReference type="AlphaFoldDB" id="A0A0A1U4R4"/>
<dbReference type="EC" id="2.7.1.107" evidence="12"/>
<dbReference type="InterPro" id="IPR037607">
    <property type="entry name" value="DGK"/>
</dbReference>
<keyword evidence="9" id="KW-0862">Zinc</keyword>
<evidence type="ECO:0000256" key="9">
    <source>
        <dbReference type="ARBA" id="ARBA00022833"/>
    </source>
</evidence>
<dbReference type="GO" id="GO:0004143">
    <property type="term" value="F:ATP-dependent diacylglycerol kinase activity"/>
    <property type="evidence" value="ECO:0007669"/>
    <property type="project" value="UniProtKB-EC"/>
</dbReference>
<accession>A0A0A1U4R4</accession>
<comment type="subcellular location">
    <subcellularLocation>
        <location evidence="1">Membrane</location>
    </subcellularLocation>
</comment>
<dbReference type="SMART" id="SM00045">
    <property type="entry name" value="DAGKa"/>
    <property type="match status" value="1"/>
</dbReference>
<dbReference type="Pfam" id="PF00781">
    <property type="entry name" value="DAGK_cat"/>
    <property type="match status" value="1"/>
</dbReference>
<dbReference type="InterPro" id="IPR002219">
    <property type="entry name" value="PKC_DAG/PE"/>
</dbReference>
<dbReference type="GO" id="GO:0016020">
    <property type="term" value="C:membrane"/>
    <property type="evidence" value="ECO:0007669"/>
    <property type="project" value="UniProtKB-SubCell"/>
</dbReference>
<keyword evidence="10 12" id="KW-0067">ATP-binding</keyword>
<keyword evidence="11" id="KW-0472">Membrane</keyword>
<protein>
    <recommendedName>
        <fullName evidence="12">Diacylglycerol kinase</fullName>
        <shortName evidence="12">DAG kinase</shortName>
        <ecNumber evidence="12">2.7.1.107</ecNumber>
    </recommendedName>
</protein>
<name>A0A0A1U4R4_ENTIV</name>
<dbReference type="Pfam" id="PF00609">
    <property type="entry name" value="DAGK_acc"/>
    <property type="match status" value="1"/>
</dbReference>
<evidence type="ECO:0000256" key="6">
    <source>
        <dbReference type="ARBA" id="ARBA00022741"/>
    </source>
</evidence>
<dbReference type="InterPro" id="IPR017438">
    <property type="entry name" value="ATP-NAD_kinase_N"/>
</dbReference>
<organism evidence="16 17">
    <name type="scientific">Entamoeba invadens IP1</name>
    <dbReference type="NCBI Taxonomy" id="370355"/>
    <lineage>
        <taxon>Eukaryota</taxon>
        <taxon>Amoebozoa</taxon>
        <taxon>Evosea</taxon>
        <taxon>Archamoebae</taxon>
        <taxon>Mastigamoebida</taxon>
        <taxon>Entamoebidae</taxon>
        <taxon>Entamoeba</taxon>
    </lineage>
</organism>
<feature type="domain" description="Phorbol-ester/DAG-type" evidence="14">
    <location>
        <begin position="196"/>
        <end position="251"/>
    </location>
</feature>
<evidence type="ECO:0000256" key="2">
    <source>
        <dbReference type="ARBA" id="ARBA00009280"/>
    </source>
</evidence>
<dbReference type="PANTHER" id="PTHR11255">
    <property type="entry name" value="DIACYLGLYCEROL KINASE"/>
    <property type="match status" value="1"/>
</dbReference>
<proteinExistence type="inferred from homology"/>
<evidence type="ECO:0000256" key="8">
    <source>
        <dbReference type="ARBA" id="ARBA00022777"/>
    </source>
</evidence>
<keyword evidence="7" id="KW-0863">Zinc-finger</keyword>